<evidence type="ECO:0000256" key="7">
    <source>
        <dbReference type="SAM" id="Phobius"/>
    </source>
</evidence>
<keyword evidence="3 5" id="KW-0697">Rotamase</keyword>
<evidence type="ECO:0000256" key="6">
    <source>
        <dbReference type="SAM" id="MobiDB-lite"/>
    </source>
</evidence>
<dbReference type="InterPro" id="IPR046357">
    <property type="entry name" value="PPIase_dom_sf"/>
</dbReference>
<keyword evidence="7" id="KW-0472">Membrane</keyword>
<evidence type="ECO:0000256" key="1">
    <source>
        <dbReference type="ARBA" id="ARBA00000971"/>
    </source>
</evidence>
<dbReference type="PANTHER" id="PTHR43811">
    <property type="entry name" value="FKBP-TYPE PEPTIDYL-PROLYL CIS-TRANS ISOMERASE FKPA"/>
    <property type="match status" value="1"/>
</dbReference>
<evidence type="ECO:0000256" key="5">
    <source>
        <dbReference type="PROSITE-ProRule" id="PRU00277"/>
    </source>
</evidence>
<reference evidence="9" key="1">
    <citation type="submission" date="2021-01" db="EMBL/GenBank/DDBJ databases">
        <authorList>
            <person name="Corre E."/>
            <person name="Pelletier E."/>
            <person name="Niang G."/>
            <person name="Scheremetjew M."/>
            <person name="Finn R."/>
            <person name="Kale V."/>
            <person name="Holt S."/>
            <person name="Cochrane G."/>
            <person name="Meng A."/>
            <person name="Brown T."/>
            <person name="Cohen L."/>
        </authorList>
    </citation>
    <scope>NUCLEOTIDE SEQUENCE</scope>
    <source>
        <strain evidence="9">NIES-381</strain>
    </source>
</reference>
<feature type="transmembrane region" description="Helical" evidence="7">
    <location>
        <begin position="26"/>
        <end position="47"/>
    </location>
</feature>
<dbReference type="SUPFAM" id="SSF54534">
    <property type="entry name" value="FKBP-like"/>
    <property type="match status" value="1"/>
</dbReference>
<evidence type="ECO:0000256" key="4">
    <source>
        <dbReference type="ARBA" id="ARBA00023235"/>
    </source>
</evidence>
<gene>
    <name evidence="9" type="ORF">EGYM00392_LOCUS4982</name>
</gene>
<comment type="catalytic activity">
    <reaction evidence="1 5">
        <text>[protein]-peptidylproline (omega=180) = [protein]-peptidylproline (omega=0)</text>
        <dbReference type="Rhea" id="RHEA:16237"/>
        <dbReference type="Rhea" id="RHEA-COMP:10747"/>
        <dbReference type="Rhea" id="RHEA-COMP:10748"/>
        <dbReference type="ChEBI" id="CHEBI:83833"/>
        <dbReference type="ChEBI" id="CHEBI:83834"/>
        <dbReference type="EC" id="5.2.1.8"/>
    </reaction>
</comment>
<dbReference type="PANTHER" id="PTHR43811:SF26">
    <property type="entry name" value="PEPTIDYL-PROLYL CIS-TRANS ISOMERASE FKBP16-1, CHLOROPLASTIC"/>
    <property type="match status" value="1"/>
</dbReference>
<dbReference type="Gene3D" id="3.10.50.40">
    <property type="match status" value="1"/>
</dbReference>
<dbReference type="EMBL" id="HBGA01012973">
    <property type="protein sequence ID" value="CAD8993932.1"/>
    <property type="molecule type" value="Transcribed_RNA"/>
</dbReference>
<protein>
    <recommendedName>
        <fullName evidence="2 5">peptidylprolyl isomerase</fullName>
        <ecNumber evidence="2 5">5.2.1.8</ecNumber>
    </recommendedName>
</protein>
<feature type="transmembrane region" description="Helical" evidence="7">
    <location>
        <begin position="150"/>
        <end position="169"/>
    </location>
</feature>
<name>A0A7S1N2P7_9EUGL</name>
<evidence type="ECO:0000256" key="2">
    <source>
        <dbReference type="ARBA" id="ARBA00013194"/>
    </source>
</evidence>
<dbReference type="EC" id="5.2.1.8" evidence="2 5"/>
<organism evidence="9">
    <name type="scientific">Eutreptiella gymnastica</name>
    <dbReference type="NCBI Taxonomy" id="73025"/>
    <lineage>
        <taxon>Eukaryota</taxon>
        <taxon>Discoba</taxon>
        <taxon>Euglenozoa</taxon>
        <taxon>Euglenida</taxon>
        <taxon>Spirocuta</taxon>
        <taxon>Euglenophyceae</taxon>
        <taxon>Eutreptiales</taxon>
        <taxon>Eutreptiaceae</taxon>
        <taxon>Eutreptiella</taxon>
    </lineage>
</organism>
<evidence type="ECO:0000259" key="8">
    <source>
        <dbReference type="PROSITE" id="PS50059"/>
    </source>
</evidence>
<feature type="region of interest" description="Disordered" evidence="6">
    <location>
        <begin position="179"/>
        <end position="199"/>
    </location>
</feature>
<dbReference type="GO" id="GO:0003755">
    <property type="term" value="F:peptidyl-prolyl cis-trans isomerase activity"/>
    <property type="evidence" value="ECO:0007669"/>
    <property type="project" value="UniProtKB-KW"/>
</dbReference>
<evidence type="ECO:0000256" key="3">
    <source>
        <dbReference type="ARBA" id="ARBA00023110"/>
    </source>
</evidence>
<feature type="region of interest" description="Disordered" evidence="6">
    <location>
        <begin position="248"/>
        <end position="269"/>
    </location>
</feature>
<dbReference type="Pfam" id="PF00254">
    <property type="entry name" value="FKBP_C"/>
    <property type="match status" value="1"/>
</dbReference>
<evidence type="ECO:0000313" key="9">
    <source>
        <dbReference type="EMBL" id="CAD8993932.1"/>
    </source>
</evidence>
<dbReference type="PROSITE" id="PS50059">
    <property type="entry name" value="FKBP_PPIASE"/>
    <property type="match status" value="1"/>
</dbReference>
<keyword evidence="7" id="KW-0812">Transmembrane</keyword>
<keyword evidence="4 5" id="KW-0413">Isomerase</keyword>
<accession>A0A7S1N2P7</accession>
<proteinExistence type="predicted"/>
<feature type="domain" description="PPIase FKBP-type" evidence="8">
    <location>
        <begin position="270"/>
        <end position="381"/>
    </location>
</feature>
<sequence length="381" mass="40424">MPKALVPMHALGSTDRSPLVVSQMGMARALVISTGAAMALVVLVAALHSGVRPATPTPASQLYTTQAAMVRAVPKVQSAVNIPYAPRTEAKAARHGPFERTARQATDLQAERMPENQYQPLPVLALGHSAFSGSAEQQQEAGGGLSWSQWLAAASMAVLALGGAIAALLDPNDSARRVADFEEQARSDSAPAWGPPPVTRREALAHGLAMTATPLLMGATAPAAQAGAVAEVRQAAVAEQIAKEPPAITTPSGLKYQDFKEGTGPIPKPGARVRIDYTMNTTGARYGSRIYSTRDDEAPFSFTLGDPAVIAGLNEAVSTMKEGGIRRCFISQDLGYTDAGAEDQQPIPPQFAAYQRWKNIYANPRIPYQPDLVMDIKLFKE</sequence>
<keyword evidence="7" id="KW-1133">Transmembrane helix</keyword>
<dbReference type="AlphaFoldDB" id="A0A7S1N2P7"/>
<dbReference type="InterPro" id="IPR001179">
    <property type="entry name" value="PPIase_FKBP_dom"/>
</dbReference>